<dbReference type="PANTHER" id="PTHR34107">
    <property type="entry name" value="SLL0198 PROTEIN-RELATED"/>
    <property type="match status" value="1"/>
</dbReference>
<dbReference type="InterPro" id="IPR011335">
    <property type="entry name" value="Restrct_endonuc-II-like"/>
</dbReference>
<dbReference type="SUPFAM" id="SSF52980">
    <property type="entry name" value="Restriction endonuclease-like"/>
    <property type="match status" value="1"/>
</dbReference>
<evidence type="ECO:0000313" key="3">
    <source>
        <dbReference type="Proteomes" id="UP000609064"/>
    </source>
</evidence>
<name>A0A916YP92_9BACT</name>
<keyword evidence="3" id="KW-1185">Reference proteome</keyword>
<keyword evidence="2" id="KW-0540">Nuclease</keyword>
<feature type="domain" description="Putative restriction endonuclease" evidence="1">
    <location>
        <begin position="30"/>
        <end position="197"/>
    </location>
</feature>
<dbReference type="Proteomes" id="UP000609064">
    <property type="component" value="Unassembled WGS sequence"/>
</dbReference>
<dbReference type="InterPro" id="IPR012296">
    <property type="entry name" value="Nuclease_put_TT1808"/>
</dbReference>
<dbReference type="GO" id="GO:0004519">
    <property type="term" value="F:endonuclease activity"/>
    <property type="evidence" value="ECO:0007669"/>
    <property type="project" value="UniProtKB-KW"/>
</dbReference>
<gene>
    <name evidence="2" type="ORF">GCM10011514_17910</name>
</gene>
<dbReference type="RefSeq" id="WP_188765722.1">
    <property type="nucleotide sequence ID" value="NZ_BMKK01000003.1"/>
</dbReference>
<dbReference type="InterPro" id="IPR008538">
    <property type="entry name" value="Uma2"/>
</dbReference>
<evidence type="ECO:0000259" key="1">
    <source>
        <dbReference type="Pfam" id="PF05685"/>
    </source>
</evidence>
<dbReference type="CDD" id="cd06260">
    <property type="entry name" value="DUF820-like"/>
    <property type="match status" value="1"/>
</dbReference>
<proteinExistence type="predicted"/>
<reference evidence="2" key="2">
    <citation type="submission" date="2020-09" db="EMBL/GenBank/DDBJ databases">
        <authorList>
            <person name="Sun Q."/>
            <person name="Zhou Y."/>
        </authorList>
    </citation>
    <scope>NUCLEOTIDE SEQUENCE</scope>
    <source>
        <strain evidence="2">CGMCC 1.15958</strain>
    </source>
</reference>
<comment type="caution">
    <text evidence="2">The sequence shown here is derived from an EMBL/GenBank/DDBJ whole genome shotgun (WGS) entry which is preliminary data.</text>
</comment>
<sequence>MNAIATHSRYKLGGKKVEKKIPQPKLLTYEDYVKLTPPDNGNFELLNGQIYFMASPKPSHQEISSLLNTYLGIFIITHKLGKLFAAPMDVIFTPHDTFQPDLLFITKERLNIIGENKIEGSPDLVVEILSPSNDTNEMSYKKHIYEITGVKEYWLINVEKQSLTLYKQVDNELRWQRDIQKNDVLTSEIIKGFELELNKIFE</sequence>
<protein>
    <submittedName>
        <fullName evidence="2">Restriction endonuclease</fullName>
    </submittedName>
</protein>
<accession>A0A916YP92</accession>
<organism evidence="2 3">
    <name type="scientific">Emticicia aquatilis</name>
    <dbReference type="NCBI Taxonomy" id="1537369"/>
    <lineage>
        <taxon>Bacteria</taxon>
        <taxon>Pseudomonadati</taxon>
        <taxon>Bacteroidota</taxon>
        <taxon>Cytophagia</taxon>
        <taxon>Cytophagales</taxon>
        <taxon>Leadbetterellaceae</taxon>
        <taxon>Emticicia</taxon>
    </lineage>
</organism>
<evidence type="ECO:0000313" key="2">
    <source>
        <dbReference type="EMBL" id="GGD54149.1"/>
    </source>
</evidence>
<reference evidence="2" key="1">
    <citation type="journal article" date="2014" name="Int. J. Syst. Evol. Microbiol.">
        <title>Complete genome sequence of Corynebacterium casei LMG S-19264T (=DSM 44701T), isolated from a smear-ripened cheese.</title>
        <authorList>
            <consortium name="US DOE Joint Genome Institute (JGI-PGF)"/>
            <person name="Walter F."/>
            <person name="Albersmeier A."/>
            <person name="Kalinowski J."/>
            <person name="Ruckert C."/>
        </authorList>
    </citation>
    <scope>NUCLEOTIDE SEQUENCE</scope>
    <source>
        <strain evidence="2">CGMCC 1.15958</strain>
    </source>
</reference>
<dbReference type="Pfam" id="PF05685">
    <property type="entry name" value="Uma2"/>
    <property type="match status" value="1"/>
</dbReference>
<dbReference type="Gene3D" id="3.90.1570.10">
    <property type="entry name" value="tt1808, chain A"/>
    <property type="match status" value="1"/>
</dbReference>
<dbReference type="AlphaFoldDB" id="A0A916YP92"/>
<dbReference type="PANTHER" id="PTHR34107:SF4">
    <property type="entry name" value="SLL1222 PROTEIN"/>
    <property type="match status" value="1"/>
</dbReference>
<dbReference type="EMBL" id="BMKK01000003">
    <property type="protein sequence ID" value="GGD54149.1"/>
    <property type="molecule type" value="Genomic_DNA"/>
</dbReference>
<keyword evidence="2" id="KW-0255">Endonuclease</keyword>
<keyword evidence="2" id="KW-0378">Hydrolase</keyword>